<protein>
    <recommendedName>
        <fullName evidence="2">Nascent polypeptide-associated complex subunit beta</fullName>
    </recommendedName>
</protein>
<comment type="caution">
    <text evidence="5">The sequence shown here is derived from an EMBL/GenBank/DDBJ whole genome shotgun (WGS) entry which is preliminary data.</text>
</comment>
<evidence type="ECO:0000256" key="2">
    <source>
        <dbReference type="RuleBase" id="RU361272"/>
    </source>
</evidence>
<reference evidence="5" key="1">
    <citation type="submission" date="2022-07" db="EMBL/GenBank/DDBJ databases">
        <title>Phylogenomic reconstructions and comparative analyses of Kickxellomycotina fungi.</title>
        <authorList>
            <person name="Reynolds N.K."/>
            <person name="Stajich J.E."/>
            <person name="Barry K."/>
            <person name="Grigoriev I.V."/>
            <person name="Crous P."/>
            <person name="Smith M.E."/>
        </authorList>
    </citation>
    <scope>NUCLEOTIDE SEQUENCE</scope>
    <source>
        <strain evidence="5">RSA 861</strain>
    </source>
</reference>
<name>A0A9W7ZZH4_9FUNG</name>
<feature type="compositionally biased region" description="Acidic residues" evidence="3">
    <location>
        <begin position="133"/>
        <end position="142"/>
    </location>
</feature>
<dbReference type="PROSITE" id="PS51151">
    <property type="entry name" value="NAC_AB"/>
    <property type="match status" value="1"/>
</dbReference>
<dbReference type="InterPro" id="IPR039370">
    <property type="entry name" value="BTF3"/>
</dbReference>
<dbReference type="InterPro" id="IPR038187">
    <property type="entry name" value="NAC_A/B_dom_sf"/>
</dbReference>
<dbReference type="Proteomes" id="UP001150569">
    <property type="component" value="Unassembled WGS sequence"/>
</dbReference>
<dbReference type="PANTHER" id="PTHR10351">
    <property type="entry name" value="TRANSCRIPTION FACTOR BTF3 FAMILY MEMBER"/>
    <property type="match status" value="1"/>
</dbReference>
<keyword evidence="6" id="KW-1185">Reference proteome</keyword>
<dbReference type="Gene3D" id="2.20.70.30">
    <property type="entry name" value="Nascent polypeptide-associated complex domain"/>
    <property type="match status" value="1"/>
</dbReference>
<sequence length="167" mass="18285">MCADKLNQMVSNVRIGGKGTPRRKAKRVSHTTVVEDKKLAPTLKKLNVSALSNIEEVNFFREDGKIIHFKAPRVQASNDANTFVISGKGKEKDMAELLPNILTQMGPESMANLKRLAEAYQQAQTEGGAEAGAEGEEDIPDLVGDFEAEEKAEAEIEEVKEEAAKEE</sequence>
<gene>
    <name evidence="5" type="primary">EGD1_1</name>
    <name evidence="5" type="ORF">IWQ60_007262</name>
</gene>
<organism evidence="5 6">
    <name type="scientific">Tieghemiomyces parasiticus</name>
    <dbReference type="NCBI Taxonomy" id="78921"/>
    <lineage>
        <taxon>Eukaryota</taxon>
        <taxon>Fungi</taxon>
        <taxon>Fungi incertae sedis</taxon>
        <taxon>Zoopagomycota</taxon>
        <taxon>Kickxellomycotina</taxon>
        <taxon>Dimargaritomycetes</taxon>
        <taxon>Dimargaritales</taxon>
        <taxon>Dimargaritaceae</taxon>
        <taxon>Tieghemiomyces</taxon>
    </lineage>
</organism>
<keyword evidence="2" id="KW-0804">Transcription</keyword>
<evidence type="ECO:0000313" key="6">
    <source>
        <dbReference type="Proteomes" id="UP001150569"/>
    </source>
</evidence>
<feature type="domain" description="NAC-A/B" evidence="4">
    <location>
        <begin position="33"/>
        <end position="98"/>
    </location>
</feature>
<feature type="compositionally biased region" description="Low complexity" evidence="3">
    <location>
        <begin position="122"/>
        <end position="132"/>
    </location>
</feature>
<feature type="region of interest" description="Disordered" evidence="3">
    <location>
        <begin position="122"/>
        <end position="142"/>
    </location>
</feature>
<dbReference type="Pfam" id="PF01849">
    <property type="entry name" value="NAC"/>
    <property type="match status" value="1"/>
</dbReference>
<dbReference type="GO" id="GO:0005854">
    <property type="term" value="C:nascent polypeptide-associated complex"/>
    <property type="evidence" value="ECO:0007669"/>
    <property type="project" value="UniProtKB-ARBA"/>
</dbReference>
<dbReference type="FunFam" id="2.20.70.30:FF:000001">
    <property type="entry name" value="Transcription factor BTF3 homolog"/>
    <property type="match status" value="1"/>
</dbReference>
<dbReference type="SMART" id="SM01407">
    <property type="entry name" value="NAC"/>
    <property type="match status" value="1"/>
</dbReference>
<dbReference type="CDD" id="cd22055">
    <property type="entry name" value="NAC_BTF3"/>
    <property type="match status" value="1"/>
</dbReference>
<accession>A0A9W7ZZH4</accession>
<dbReference type="InterPro" id="IPR002715">
    <property type="entry name" value="Nas_poly-pep-assoc_cplx_dom"/>
</dbReference>
<proteinExistence type="inferred from homology"/>
<dbReference type="EMBL" id="JANBPT010000474">
    <property type="protein sequence ID" value="KAJ1919380.1"/>
    <property type="molecule type" value="Genomic_DNA"/>
</dbReference>
<dbReference type="OrthoDB" id="8033832at2759"/>
<comment type="subunit">
    <text evidence="2">Part of the nascent polypeptide-associated complex (NAC).</text>
</comment>
<dbReference type="AlphaFoldDB" id="A0A9W7ZZH4"/>
<evidence type="ECO:0000256" key="3">
    <source>
        <dbReference type="SAM" id="MobiDB-lite"/>
    </source>
</evidence>
<keyword evidence="2" id="KW-0805">Transcription regulation</keyword>
<evidence type="ECO:0000313" key="5">
    <source>
        <dbReference type="EMBL" id="KAJ1919380.1"/>
    </source>
</evidence>
<comment type="similarity">
    <text evidence="1 2">Belongs to the NAC-beta family.</text>
</comment>
<evidence type="ECO:0000259" key="4">
    <source>
        <dbReference type="PROSITE" id="PS51151"/>
    </source>
</evidence>
<evidence type="ECO:0000256" key="1">
    <source>
        <dbReference type="ARBA" id="ARBA00005296"/>
    </source>
</evidence>